<dbReference type="PATRIC" id="fig|1035195.3.peg.2451"/>
<dbReference type="InterPro" id="IPR000835">
    <property type="entry name" value="HTH_MarR-typ"/>
</dbReference>
<evidence type="ECO:0000313" key="5">
    <source>
        <dbReference type="EMBL" id="EKX87411.1"/>
    </source>
</evidence>
<dbReference type="GO" id="GO:0003700">
    <property type="term" value="F:DNA-binding transcription factor activity"/>
    <property type="evidence" value="ECO:0007669"/>
    <property type="project" value="InterPro"/>
</dbReference>
<keyword evidence="6" id="KW-1185">Reference proteome</keyword>
<dbReference type="PROSITE" id="PS50995">
    <property type="entry name" value="HTH_MARR_2"/>
    <property type="match status" value="1"/>
</dbReference>
<dbReference type="AlphaFoldDB" id="L1M907"/>
<evidence type="ECO:0000313" key="6">
    <source>
        <dbReference type="Proteomes" id="UP000010445"/>
    </source>
</evidence>
<dbReference type="Gene3D" id="1.10.10.10">
    <property type="entry name" value="Winged helix-like DNA-binding domain superfamily/Winged helix DNA-binding domain"/>
    <property type="match status" value="1"/>
</dbReference>
<reference evidence="5 6" key="1">
    <citation type="submission" date="2012-05" db="EMBL/GenBank/DDBJ databases">
        <authorList>
            <person name="Weinstock G."/>
            <person name="Sodergren E."/>
            <person name="Lobos E.A."/>
            <person name="Fulton L."/>
            <person name="Fulton R."/>
            <person name="Courtney L."/>
            <person name="Fronick C."/>
            <person name="O'Laughlin M."/>
            <person name="Godfrey J."/>
            <person name="Wilson R.M."/>
            <person name="Miner T."/>
            <person name="Farmer C."/>
            <person name="Delehaunty K."/>
            <person name="Cordes M."/>
            <person name="Minx P."/>
            <person name="Tomlinson C."/>
            <person name="Chen J."/>
            <person name="Wollam A."/>
            <person name="Pepin K.H."/>
            <person name="Bhonagiri V."/>
            <person name="Zhang X."/>
            <person name="Suruliraj S."/>
            <person name="Warren W."/>
            <person name="Mitreva M."/>
            <person name="Mardis E.R."/>
            <person name="Wilson R.K."/>
        </authorList>
    </citation>
    <scope>NUCLEOTIDE SEQUENCE [LARGE SCALE GENOMIC DNA]</scope>
    <source>
        <strain evidence="5 6">F0235</strain>
    </source>
</reference>
<proteinExistence type="predicted"/>
<dbReference type="EMBL" id="AMEM01000044">
    <property type="protein sequence ID" value="EKX87411.1"/>
    <property type="molecule type" value="Genomic_DNA"/>
</dbReference>
<dbReference type="InterPro" id="IPR036388">
    <property type="entry name" value="WH-like_DNA-bd_sf"/>
</dbReference>
<dbReference type="PANTHER" id="PTHR42756">
    <property type="entry name" value="TRANSCRIPTIONAL REGULATOR, MARR"/>
    <property type="match status" value="1"/>
</dbReference>
<dbReference type="GO" id="GO:0003677">
    <property type="term" value="F:DNA binding"/>
    <property type="evidence" value="ECO:0007669"/>
    <property type="project" value="UniProtKB-KW"/>
</dbReference>
<keyword evidence="3" id="KW-0804">Transcription</keyword>
<evidence type="ECO:0000259" key="4">
    <source>
        <dbReference type="PROSITE" id="PS50995"/>
    </source>
</evidence>
<feature type="domain" description="HTH marR-type" evidence="4">
    <location>
        <begin position="34"/>
        <end position="166"/>
    </location>
</feature>
<dbReference type="RefSeq" id="WP_006062540.1">
    <property type="nucleotide sequence ID" value="NZ_KB290826.1"/>
</dbReference>
<dbReference type="SMART" id="SM00347">
    <property type="entry name" value="HTH_MARR"/>
    <property type="match status" value="1"/>
</dbReference>
<evidence type="ECO:0000256" key="2">
    <source>
        <dbReference type="ARBA" id="ARBA00023125"/>
    </source>
</evidence>
<dbReference type="Proteomes" id="UP000010445">
    <property type="component" value="Unassembled WGS sequence"/>
</dbReference>
<dbReference type="InterPro" id="IPR036390">
    <property type="entry name" value="WH_DNA-bd_sf"/>
</dbReference>
<accession>L1M907</accession>
<name>L1M907_9CORY</name>
<dbReference type="SUPFAM" id="SSF46785">
    <property type="entry name" value="Winged helix' DNA-binding domain"/>
    <property type="match status" value="1"/>
</dbReference>
<dbReference type="Pfam" id="PF12802">
    <property type="entry name" value="MarR_2"/>
    <property type="match status" value="1"/>
</dbReference>
<keyword evidence="1" id="KW-0805">Transcription regulation</keyword>
<dbReference type="HOGENOM" id="CLU_083287_4_4_11"/>
<gene>
    <name evidence="5" type="ORF">HMPREF9997_02737</name>
</gene>
<organism evidence="5 6">
    <name type="scientific">Corynebacterium durum F0235</name>
    <dbReference type="NCBI Taxonomy" id="1035195"/>
    <lineage>
        <taxon>Bacteria</taxon>
        <taxon>Bacillati</taxon>
        <taxon>Actinomycetota</taxon>
        <taxon>Actinomycetes</taxon>
        <taxon>Mycobacteriales</taxon>
        <taxon>Corynebacteriaceae</taxon>
        <taxon>Corynebacterium</taxon>
    </lineage>
</organism>
<dbReference type="STRING" id="1035195.HMPREF9997_02737"/>
<dbReference type="PRINTS" id="PR00598">
    <property type="entry name" value="HTHMARR"/>
</dbReference>
<protein>
    <submittedName>
        <fullName evidence="5">Transcriptional regulator, MarR family</fullName>
    </submittedName>
</protein>
<evidence type="ECO:0000256" key="1">
    <source>
        <dbReference type="ARBA" id="ARBA00023015"/>
    </source>
</evidence>
<dbReference type="eggNOG" id="COG1846">
    <property type="taxonomic scope" value="Bacteria"/>
</dbReference>
<sequence>MTDDANPTDTDTPQALPCLPRLRRGKAFFEADSMARLGLHIKLAEQALIAAKTEALKPFGLPVAQYAVLMALYYHPGQSSAQLARTAAVTPQTMASVLARLEDKKLISRTPSEAHAKVLLTSLTQEGEELVLQADEQARAVEQRLLDEFTQAEQEQLKDLLTRARNLLRTQPKQPPTP</sequence>
<evidence type="ECO:0000256" key="3">
    <source>
        <dbReference type="ARBA" id="ARBA00023163"/>
    </source>
</evidence>
<comment type="caution">
    <text evidence="5">The sequence shown here is derived from an EMBL/GenBank/DDBJ whole genome shotgun (WGS) entry which is preliminary data.</text>
</comment>
<dbReference type="PANTHER" id="PTHR42756:SF1">
    <property type="entry name" value="TRANSCRIPTIONAL REPRESSOR OF EMRAB OPERON"/>
    <property type="match status" value="1"/>
</dbReference>
<keyword evidence="2" id="KW-0238">DNA-binding</keyword>